<dbReference type="Gene3D" id="1.10.10.10">
    <property type="entry name" value="Winged helix-like DNA-binding domain superfamily/Winged helix DNA-binding domain"/>
    <property type="match status" value="1"/>
</dbReference>
<evidence type="ECO:0000256" key="2">
    <source>
        <dbReference type="ARBA" id="ARBA00023163"/>
    </source>
</evidence>
<sequence length="242" mass="26847">MAVREATRAGTRLTLDLWHPNCWAIEATERHPGGILAHAIYHAPETGATTVNGLFTAYGDTAAEVETLLDTIAASEHGGDVQELQERFGRTAARVAPGRVAREFFLEYDPGDMICPTLLRQGFVHSAPTRIENGREYWKVCFAGERGDIETALDAVREEAGAEITVERIATSDTVEPERARRLGTLTATQREVFELARERGYYQWPRGVSTRELAGELDISKTTLLEHLRKAEAKLLDPESN</sequence>
<dbReference type="OrthoDB" id="194721at2157"/>
<keyword evidence="2" id="KW-0804">Transcription</keyword>
<dbReference type="PANTHER" id="PTHR34236:SF1">
    <property type="entry name" value="DIMETHYL SULFOXIDE REDUCTASE TRANSCRIPTIONAL ACTIVATOR"/>
    <property type="match status" value="1"/>
</dbReference>
<dbReference type="AlphaFoldDB" id="A0A1I6GRG8"/>
<feature type="domain" description="HTH bat-type" evidence="3">
    <location>
        <begin position="186"/>
        <end position="237"/>
    </location>
</feature>
<dbReference type="InterPro" id="IPR036388">
    <property type="entry name" value="WH-like_DNA-bd_sf"/>
</dbReference>
<protein>
    <recommendedName>
        <fullName evidence="3">HTH bat-type domain-containing protein</fullName>
    </recommendedName>
</protein>
<evidence type="ECO:0000256" key="1">
    <source>
        <dbReference type="ARBA" id="ARBA00023015"/>
    </source>
</evidence>
<proteinExistence type="predicted"/>
<accession>A0A1I6GRG8</accession>
<dbReference type="Proteomes" id="UP000198531">
    <property type="component" value="Unassembled WGS sequence"/>
</dbReference>
<organism evidence="4 5">
    <name type="scientific">Halogeometricum rufum</name>
    <dbReference type="NCBI Taxonomy" id="553469"/>
    <lineage>
        <taxon>Archaea</taxon>
        <taxon>Methanobacteriati</taxon>
        <taxon>Methanobacteriota</taxon>
        <taxon>Stenosarchaea group</taxon>
        <taxon>Halobacteria</taxon>
        <taxon>Halobacteriales</taxon>
        <taxon>Haloferacaceae</taxon>
        <taxon>Halogeometricum</taxon>
    </lineage>
</organism>
<dbReference type="EMBL" id="FOYT01000001">
    <property type="protein sequence ID" value="SFR44770.1"/>
    <property type="molecule type" value="Genomic_DNA"/>
</dbReference>
<name>A0A1I6GRG8_9EURY</name>
<gene>
    <name evidence="4" type="ORF">SAMN04487947_1556</name>
</gene>
<keyword evidence="5" id="KW-1185">Reference proteome</keyword>
<dbReference type="STRING" id="553469.SAMN04487947_1556"/>
<dbReference type="Pfam" id="PF04967">
    <property type="entry name" value="HTH_10"/>
    <property type="match status" value="1"/>
</dbReference>
<evidence type="ECO:0000313" key="4">
    <source>
        <dbReference type="EMBL" id="SFR44770.1"/>
    </source>
</evidence>
<dbReference type="InterPro" id="IPR007050">
    <property type="entry name" value="HTH_bacterioopsin"/>
</dbReference>
<reference evidence="5" key="1">
    <citation type="submission" date="2016-10" db="EMBL/GenBank/DDBJ databases">
        <authorList>
            <person name="Varghese N."/>
            <person name="Submissions S."/>
        </authorList>
    </citation>
    <scope>NUCLEOTIDE SEQUENCE [LARGE SCALE GENOMIC DNA]</scope>
    <source>
        <strain evidence="5">CGMCC 1.7736</strain>
    </source>
</reference>
<dbReference type="PANTHER" id="PTHR34236">
    <property type="entry name" value="DIMETHYL SULFOXIDE REDUCTASE TRANSCRIPTIONAL ACTIVATOR"/>
    <property type="match status" value="1"/>
</dbReference>
<evidence type="ECO:0000259" key="3">
    <source>
        <dbReference type="Pfam" id="PF04967"/>
    </source>
</evidence>
<evidence type="ECO:0000313" key="5">
    <source>
        <dbReference type="Proteomes" id="UP000198531"/>
    </source>
</evidence>
<keyword evidence="1" id="KW-0805">Transcription regulation</keyword>
<dbReference type="RefSeq" id="WP_089806143.1">
    <property type="nucleotide sequence ID" value="NZ_FOYT01000001.1"/>
</dbReference>